<accession>A0A9K3CTQ0</accession>
<evidence type="ECO:0000313" key="2">
    <source>
        <dbReference type="Proteomes" id="UP000265618"/>
    </source>
</evidence>
<dbReference type="Proteomes" id="UP000265618">
    <property type="component" value="Unassembled WGS sequence"/>
</dbReference>
<dbReference type="AlphaFoldDB" id="A0A9K3CTQ0"/>
<comment type="caution">
    <text evidence="1">The sequence shown here is derived from an EMBL/GenBank/DDBJ whole genome shotgun (WGS) entry which is preliminary data.</text>
</comment>
<reference evidence="1 2" key="1">
    <citation type="journal article" date="2018" name="PLoS ONE">
        <title>The draft genome of Kipferlia bialata reveals reductive genome evolution in fornicate parasites.</title>
        <authorList>
            <person name="Tanifuji G."/>
            <person name="Takabayashi S."/>
            <person name="Kume K."/>
            <person name="Takagi M."/>
            <person name="Nakayama T."/>
            <person name="Kamikawa R."/>
            <person name="Inagaki Y."/>
            <person name="Hashimoto T."/>
        </authorList>
    </citation>
    <scope>NUCLEOTIDE SEQUENCE [LARGE SCALE GENOMIC DNA]</scope>
    <source>
        <strain evidence="1">NY0173</strain>
    </source>
</reference>
<evidence type="ECO:0000313" key="1">
    <source>
        <dbReference type="EMBL" id="GIQ82342.1"/>
    </source>
</evidence>
<sequence>MGVMSIPCLSLLCSPECGMSDTPSEVASPAPKAPFRLVPFVPGEPEWQVLDGGEEGGTDDAETVEEALQWKRTGNMSYAKHKYPAAVDSYTQGLEVLE</sequence>
<dbReference type="EMBL" id="BDIP01000665">
    <property type="protein sequence ID" value="GIQ82342.1"/>
    <property type="molecule type" value="Genomic_DNA"/>
</dbReference>
<gene>
    <name evidence="1" type="ORF">KIPB_003459</name>
</gene>
<protein>
    <submittedName>
        <fullName evidence="1">Uncharacterized protein</fullName>
    </submittedName>
</protein>
<name>A0A9K3CTQ0_9EUKA</name>
<keyword evidence="2" id="KW-1185">Reference proteome</keyword>
<proteinExistence type="predicted"/>
<feature type="non-terminal residue" evidence="1">
    <location>
        <position position="1"/>
    </location>
</feature>
<organism evidence="1 2">
    <name type="scientific">Kipferlia bialata</name>
    <dbReference type="NCBI Taxonomy" id="797122"/>
    <lineage>
        <taxon>Eukaryota</taxon>
        <taxon>Metamonada</taxon>
        <taxon>Carpediemonas-like organisms</taxon>
        <taxon>Kipferlia</taxon>
    </lineage>
</organism>